<sequence>MSSTVSIPSCRAIHVLGPDSEVELSRGTLSLTDDLVLSVGSHATFQLPTASPSEGAGGDADSAAAPPAFGTIDGKPFTYVFQPAQLAGAGHVRLELPSDQHARDNLEELLVRHGLLLTGVRAAGDELMRSTLESASRGSDSVKQRGEDHIQTTQPGEAAHFEPETHQAAQNAADMTRTAADKTTAAVGTVLDYAAQGGKQVHKAVSDTVGDAFTTTKSEGSENREAGDESSRPVMADTRQAVYEAGSGVAEAVSHVASSAKQTTSDVLSHNYGSEASQLASTTGESAANVGKTTVAAVHGLSLTGLGAGAAVGAAQGPDDEAR</sequence>
<evidence type="ECO:0000259" key="2">
    <source>
        <dbReference type="Pfam" id="PF06911"/>
    </source>
</evidence>
<organism evidence="3 4">
    <name type="scientific">Acaromyces ingoldii</name>
    <dbReference type="NCBI Taxonomy" id="215250"/>
    <lineage>
        <taxon>Eukaryota</taxon>
        <taxon>Fungi</taxon>
        <taxon>Dikarya</taxon>
        <taxon>Basidiomycota</taxon>
        <taxon>Ustilaginomycotina</taxon>
        <taxon>Exobasidiomycetes</taxon>
        <taxon>Exobasidiales</taxon>
        <taxon>Cryptobasidiaceae</taxon>
        <taxon>Acaromyces</taxon>
    </lineage>
</organism>
<dbReference type="InterPro" id="IPR009686">
    <property type="entry name" value="Senescence/spartin_C"/>
</dbReference>
<protein>
    <recommendedName>
        <fullName evidence="2">Senescence domain-containing protein</fullName>
    </recommendedName>
</protein>
<dbReference type="EMBL" id="KZ819638">
    <property type="protein sequence ID" value="PWN88468.1"/>
    <property type="molecule type" value="Genomic_DNA"/>
</dbReference>
<dbReference type="GeneID" id="37040093"/>
<name>A0A316YIL4_9BASI</name>
<feature type="region of interest" description="Disordered" evidence="1">
    <location>
        <begin position="48"/>
        <end position="68"/>
    </location>
</feature>
<feature type="compositionally biased region" description="Low complexity" evidence="1">
    <location>
        <begin position="50"/>
        <end position="68"/>
    </location>
</feature>
<feature type="domain" description="Senescence" evidence="2">
    <location>
        <begin position="120"/>
        <end position="302"/>
    </location>
</feature>
<proteinExistence type="predicted"/>
<gene>
    <name evidence="3" type="ORF">FA10DRAFT_164075</name>
</gene>
<dbReference type="Pfam" id="PF06911">
    <property type="entry name" value="Senescence"/>
    <property type="match status" value="1"/>
</dbReference>
<reference evidence="3" key="1">
    <citation type="journal article" date="2018" name="Mol. Biol. Evol.">
        <title>Broad Genomic Sampling Reveals a Smut Pathogenic Ancestry of the Fungal Clade Ustilaginomycotina.</title>
        <authorList>
            <person name="Kijpornyongpan T."/>
            <person name="Mondo S.J."/>
            <person name="Barry K."/>
            <person name="Sandor L."/>
            <person name="Lee J."/>
            <person name="Lipzen A."/>
            <person name="Pangilinan J."/>
            <person name="LaButti K."/>
            <person name="Hainaut M."/>
            <person name="Henrissat B."/>
            <person name="Grigoriev I.V."/>
            <person name="Spatafora J.W."/>
            <person name="Aime M.C."/>
        </authorList>
    </citation>
    <scope>NUCLEOTIDE SEQUENCE [LARGE SCALE GENOMIC DNA]</scope>
    <source>
        <strain evidence="3">MCA 4198</strain>
    </source>
</reference>
<evidence type="ECO:0000313" key="4">
    <source>
        <dbReference type="Proteomes" id="UP000245768"/>
    </source>
</evidence>
<dbReference type="InParanoid" id="A0A316YIL4"/>
<feature type="region of interest" description="Disordered" evidence="1">
    <location>
        <begin position="132"/>
        <end position="177"/>
    </location>
</feature>
<dbReference type="Proteomes" id="UP000245768">
    <property type="component" value="Unassembled WGS sequence"/>
</dbReference>
<dbReference type="RefSeq" id="XP_025375666.1">
    <property type="nucleotide sequence ID" value="XM_025518177.1"/>
</dbReference>
<feature type="compositionally biased region" description="Basic and acidic residues" evidence="1">
    <location>
        <begin position="219"/>
        <end position="231"/>
    </location>
</feature>
<keyword evidence="4" id="KW-1185">Reference proteome</keyword>
<feature type="compositionally biased region" description="Basic and acidic residues" evidence="1">
    <location>
        <begin position="140"/>
        <end position="150"/>
    </location>
</feature>
<accession>A0A316YIL4</accession>
<feature type="region of interest" description="Disordered" evidence="1">
    <location>
        <begin position="213"/>
        <end position="235"/>
    </location>
</feature>
<evidence type="ECO:0000256" key="1">
    <source>
        <dbReference type="SAM" id="MobiDB-lite"/>
    </source>
</evidence>
<evidence type="ECO:0000313" key="3">
    <source>
        <dbReference type="EMBL" id="PWN88468.1"/>
    </source>
</evidence>
<dbReference type="AlphaFoldDB" id="A0A316YIL4"/>